<dbReference type="InterPro" id="IPR014743">
    <property type="entry name" value="Cl-channel_core"/>
</dbReference>
<evidence type="ECO:0000256" key="3">
    <source>
        <dbReference type="ARBA" id="ARBA00022692"/>
    </source>
</evidence>
<keyword evidence="7" id="KW-0869">Chloride channel</keyword>
<evidence type="ECO:0000256" key="9">
    <source>
        <dbReference type="ARBA" id="ARBA00023303"/>
    </source>
</evidence>
<keyword evidence="2" id="KW-0813">Transport</keyword>
<accession>A0A2P5WV81</accession>
<gene>
    <name evidence="11" type="ORF">GOBAR_AA25678</name>
</gene>
<dbReference type="GO" id="GO:0034707">
    <property type="term" value="C:chloride channel complex"/>
    <property type="evidence" value="ECO:0007669"/>
    <property type="project" value="UniProtKB-KW"/>
</dbReference>
<evidence type="ECO:0000256" key="4">
    <source>
        <dbReference type="ARBA" id="ARBA00022989"/>
    </source>
</evidence>
<dbReference type="OrthoDB" id="4564at2759"/>
<protein>
    <recommendedName>
        <fullName evidence="13">Ion transport domain-containing protein</fullName>
    </recommendedName>
</protein>
<dbReference type="SUPFAM" id="SSF81340">
    <property type="entry name" value="Clc chloride channel"/>
    <property type="match status" value="1"/>
</dbReference>
<evidence type="ECO:0000256" key="7">
    <source>
        <dbReference type="ARBA" id="ARBA00023173"/>
    </source>
</evidence>
<feature type="transmembrane region" description="Helical" evidence="10">
    <location>
        <begin position="132"/>
        <end position="156"/>
    </location>
</feature>
<dbReference type="InterPro" id="IPR001807">
    <property type="entry name" value="ClC"/>
</dbReference>
<keyword evidence="6 10" id="KW-0472">Membrane</keyword>
<reference evidence="11 12" key="1">
    <citation type="submission" date="2015-01" db="EMBL/GenBank/DDBJ databases">
        <title>Genome of allotetraploid Gossypium barbadense reveals genomic plasticity and fiber elongation in cotton evolution.</title>
        <authorList>
            <person name="Chen X."/>
            <person name="Liu X."/>
            <person name="Zhao B."/>
            <person name="Zheng H."/>
            <person name="Hu Y."/>
            <person name="Lu G."/>
            <person name="Yang C."/>
            <person name="Chen J."/>
            <person name="Shan C."/>
            <person name="Zhang L."/>
            <person name="Zhou Y."/>
            <person name="Wang L."/>
            <person name="Guo W."/>
            <person name="Bai Y."/>
            <person name="Ruan J."/>
            <person name="Shangguan X."/>
            <person name="Mao Y."/>
            <person name="Jiang J."/>
            <person name="Zhu Y."/>
            <person name="Lei J."/>
            <person name="Kang H."/>
            <person name="Chen S."/>
            <person name="He X."/>
            <person name="Wang R."/>
            <person name="Wang Y."/>
            <person name="Chen J."/>
            <person name="Wang L."/>
            <person name="Yu S."/>
            <person name="Wang B."/>
            <person name="Wei J."/>
            <person name="Song S."/>
            <person name="Lu X."/>
            <person name="Gao Z."/>
            <person name="Gu W."/>
            <person name="Deng X."/>
            <person name="Ma D."/>
            <person name="Wang S."/>
            <person name="Liang W."/>
            <person name="Fang L."/>
            <person name="Cai C."/>
            <person name="Zhu X."/>
            <person name="Zhou B."/>
            <person name="Zhang Y."/>
            <person name="Chen Z."/>
            <person name="Xu S."/>
            <person name="Zhu R."/>
            <person name="Wang S."/>
            <person name="Zhang T."/>
            <person name="Zhao G."/>
        </authorList>
    </citation>
    <scope>NUCLEOTIDE SEQUENCE [LARGE SCALE GENOMIC DNA]</scope>
    <source>
        <strain evidence="12">cv. Xinhai21</strain>
        <tissue evidence="11">Leaf</tissue>
    </source>
</reference>
<evidence type="ECO:0000313" key="11">
    <source>
        <dbReference type="EMBL" id="PPR94992.1"/>
    </source>
</evidence>
<dbReference type="AlphaFoldDB" id="A0A2P5WV81"/>
<dbReference type="PANTHER" id="PTHR43427">
    <property type="entry name" value="CHLORIDE CHANNEL PROTEIN CLC-E"/>
    <property type="match status" value="1"/>
</dbReference>
<sequence length="234" mass="26263">MLASHVETTAFTPSWLTCSSRKRRIKKKKSPFSFQQQSFLLFHLFHFKTTFLFRHYFLPDFADEQIVISKDDFNDLGVIIWLVWVVFLRESSSFCSTTACMRFMTFSRTRFLIEVLPGCERSLSTPFGYMSFLCLLAMVLIVSILNALIVSILNALRDVVSKASYNAKTMLGSILKALAACVTLKTGNSLGPEGPSVEIGFSIAKEIHSLLDKNSHTKLSLLVAGISSSSFLKF</sequence>
<dbReference type="Gene3D" id="1.10.3080.10">
    <property type="entry name" value="Clc chloride channel"/>
    <property type="match status" value="1"/>
</dbReference>
<keyword evidence="4 10" id="KW-1133">Transmembrane helix</keyword>
<dbReference type="InterPro" id="IPR050368">
    <property type="entry name" value="ClC-type_chloride_channel"/>
</dbReference>
<dbReference type="GO" id="GO:0005254">
    <property type="term" value="F:chloride channel activity"/>
    <property type="evidence" value="ECO:0007669"/>
    <property type="project" value="UniProtKB-KW"/>
</dbReference>
<organism evidence="11 12">
    <name type="scientific">Gossypium barbadense</name>
    <name type="common">Sea Island cotton</name>
    <name type="synonym">Hibiscus barbadensis</name>
    <dbReference type="NCBI Taxonomy" id="3634"/>
    <lineage>
        <taxon>Eukaryota</taxon>
        <taxon>Viridiplantae</taxon>
        <taxon>Streptophyta</taxon>
        <taxon>Embryophyta</taxon>
        <taxon>Tracheophyta</taxon>
        <taxon>Spermatophyta</taxon>
        <taxon>Magnoliopsida</taxon>
        <taxon>eudicotyledons</taxon>
        <taxon>Gunneridae</taxon>
        <taxon>Pentapetalae</taxon>
        <taxon>rosids</taxon>
        <taxon>malvids</taxon>
        <taxon>Malvales</taxon>
        <taxon>Malvaceae</taxon>
        <taxon>Malvoideae</taxon>
        <taxon>Gossypium</taxon>
    </lineage>
</organism>
<evidence type="ECO:0000256" key="8">
    <source>
        <dbReference type="ARBA" id="ARBA00023214"/>
    </source>
</evidence>
<feature type="transmembrane region" description="Helical" evidence="10">
    <location>
        <begin position="38"/>
        <end position="58"/>
    </location>
</feature>
<dbReference type="EMBL" id="KZ666394">
    <property type="protein sequence ID" value="PPR94992.1"/>
    <property type="molecule type" value="Genomic_DNA"/>
</dbReference>
<dbReference type="GO" id="GO:0009535">
    <property type="term" value="C:chloroplast thylakoid membrane"/>
    <property type="evidence" value="ECO:0007669"/>
    <property type="project" value="TreeGrafter"/>
</dbReference>
<dbReference type="Pfam" id="PF00654">
    <property type="entry name" value="Voltage_CLC"/>
    <property type="match status" value="1"/>
</dbReference>
<keyword evidence="8" id="KW-0868">Chloride</keyword>
<dbReference type="PANTHER" id="PTHR43427:SF6">
    <property type="entry name" value="CHLORIDE CHANNEL PROTEIN CLC-E"/>
    <property type="match status" value="1"/>
</dbReference>
<evidence type="ECO:0000256" key="10">
    <source>
        <dbReference type="SAM" id="Phobius"/>
    </source>
</evidence>
<feature type="transmembrane region" description="Helical" evidence="10">
    <location>
        <begin position="78"/>
        <end position="101"/>
    </location>
</feature>
<evidence type="ECO:0000256" key="5">
    <source>
        <dbReference type="ARBA" id="ARBA00023065"/>
    </source>
</evidence>
<proteinExistence type="predicted"/>
<name>A0A2P5WV81_GOSBA</name>
<keyword evidence="3 10" id="KW-0812">Transmembrane</keyword>
<evidence type="ECO:0000256" key="2">
    <source>
        <dbReference type="ARBA" id="ARBA00022448"/>
    </source>
</evidence>
<evidence type="ECO:0000256" key="1">
    <source>
        <dbReference type="ARBA" id="ARBA00004141"/>
    </source>
</evidence>
<keyword evidence="5" id="KW-0406">Ion transport</keyword>
<evidence type="ECO:0008006" key="13">
    <source>
        <dbReference type="Google" id="ProtNLM"/>
    </source>
</evidence>
<keyword evidence="9" id="KW-0407">Ion channel</keyword>
<comment type="subcellular location">
    <subcellularLocation>
        <location evidence="1">Membrane</location>
        <topology evidence="1">Multi-pass membrane protein</topology>
    </subcellularLocation>
</comment>
<evidence type="ECO:0000313" key="12">
    <source>
        <dbReference type="Proteomes" id="UP000239757"/>
    </source>
</evidence>
<dbReference type="Proteomes" id="UP000239757">
    <property type="component" value="Unassembled WGS sequence"/>
</dbReference>
<evidence type="ECO:0000256" key="6">
    <source>
        <dbReference type="ARBA" id="ARBA00023136"/>
    </source>
</evidence>